<dbReference type="CDD" id="cd14752">
    <property type="entry name" value="GH31_N"/>
    <property type="match status" value="1"/>
</dbReference>
<dbReference type="GO" id="GO:0061634">
    <property type="term" value="F:alpha-D-xyloside xylohydrolase"/>
    <property type="evidence" value="ECO:0007669"/>
    <property type="project" value="UniProtKB-EC"/>
</dbReference>
<evidence type="ECO:0000313" key="10">
    <source>
        <dbReference type="EMBL" id="MBB6730494.1"/>
    </source>
</evidence>
<evidence type="ECO:0000259" key="9">
    <source>
        <dbReference type="Pfam" id="PF21365"/>
    </source>
</evidence>
<dbReference type="Proteomes" id="UP000564644">
    <property type="component" value="Unassembled WGS sequence"/>
</dbReference>
<dbReference type="AlphaFoldDB" id="A0A7X0VTZ9"/>
<dbReference type="GO" id="GO:0005975">
    <property type="term" value="P:carbohydrate metabolic process"/>
    <property type="evidence" value="ECO:0007669"/>
    <property type="project" value="InterPro"/>
</dbReference>
<reference evidence="10 11" key="1">
    <citation type="submission" date="2020-08" db="EMBL/GenBank/DDBJ databases">
        <title>Cohnella phylogeny.</title>
        <authorList>
            <person name="Dunlap C."/>
        </authorList>
    </citation>
    <scope>NUCLEOTIDE SEQUENCE [LARGE SCALE GENOMIC DNA]</scope>
    <source>
        <strain evidence="10 11">CBP 2801</strain>
    </source>
</reference>
<evidence type="ECO:0000256" key="2">
    <source>
        <dbReference type="ARBA" id="ARBA00022801"/>
    </source>
</evidence>
<organism evidence="10 11">
    <name type="scientific">Cohnella zeiphila</name>
    <dbReference type="NCBI Taxonomy" id="2761120"/>
    <lineage>
        <taxon>Bacteria</taxon>
        <taxon>Bacillati</taxon>
        <taxon>Bacillota</taxon>
        <taxon>Bacilli</taxon>
        <taxon>Bacillales</taxon>
        <taxon>Paenibacillaceae</taxon>
        <taxon>Cohnella</taxon>
    </lineage>
</organism>
<dbReference type="Pfam" id="PF21365">
    <property type="entry name" value="Glyco_hydro_31_3rd"/>
    <property type="match status" value="1"/>
</dbReference>
<evidence type="ECO:0000259" key="8">
    <source>
        <dbReference type="Pfam" id="PF13802"/>
    </source>
</evidence>
<comment type="similarity">
    <text evidence="1 6">Belongs to the glycosyl hydrolase 31 family.</text>
</comment>
<dbReference type="SUPFAM" id="SSF51011">
    <property type="entry name" value="Glycosyl hydrolase domain"/>
    <property type="match status" value="1"/>
</dbReference>
<dbReference type="InterPro" id="IPR017853">
    <property type="entry name" value="GH"/>
</dbReference>
<keyword evidence="2 6" id="KW-0378">Hydrolase</keyword>
<protein>
    <recommendedName>
        <fullName evidence="5">alpha-D-xyloside xylohydrolase</fullName>
        <ecNumber evidence="5">3.2.1.177</ecNumber>
    </recommendedName>
</protein>
<dbReference type="EMBL" id="JACJVO010000007">
    <property type="protein sequence ID" value="MBB6730494.1"/>
    <property type="molecule type" value="Genomic_DNA"/>
</dbReference>
<evidence type="ECO:0000313" key="11">
    <source>
        <dbReference type="Proteomes" id="UP000564644"/>
    </source>
</evidence>
<keyword evidence="11" id="KW-1185">Reference proteome</keyword>
<feature type="domain" description="Glycosyl hydrolase family 31 C-terminal" evidence="9">
    <location>
        <begin position="584"/>
        <end position="669"/>
    </location>
</feature>
<dbReference type="FunFam" id="3.20.20.80:FF:000053">
    <property type="entry name" value="Alpha-xylosidase YicI"/>
    <property type="match status" value="1"/>
</dbReference>
<dbReference type="SUPFAM" id="SSF117125">
    <property type="entry name" value="Putative glucosidase YicI, C-terminal domain"/>
    <property type="match status" value="1"/>
</dbReference>
<comment type="caution">
    <text evidence="10">The sequence shown here is derived from an EMBL/GenBank/DDBJ whole genome shotgun (WGS) entry which is preliminary data.</text>
</comment>
<dbReference type="InterPro" id="IPR013780">
    <property type="entry name" value="Glyco_hydro_b"/>
</dbReference>
<dbReference type="Pfam" id="PF13802">
    <property type="entry name" value="Gal_mutarotas_2"/>
    <property type="match status" value="1"/>
</dbReference>
<dbReference type="InterPro" id="IPR048395">
    <property type="entry name" value="Glyco_hydro_31_C"/>
</dbReference>
<dbReference type="InterPro" id="IPR025887">
    <property type="entry name" value="Glyco_hydro_31_N_dom"/>
</dbReference>
<evidence type="ECO:0000256" key="3">
    <source>
        <dbReference type="ARBA" id="ARBA00023295"/>
    </source>
</evidence>
<dbReference type="Gene3D" id="2.60.40.1180">
    <property type="entry name" value="Golgi alpha-mannosidase II"/>
    <property type="match status" value="2"/>
</dbReference>
<dbReference type="PANTHER" id="PTHR43053:SF4">
    <property type="entry name" value="MYOGENESIS-REGULATING GLYCOSIDASE"/>
    <property type="match status" value="1"/>
</dbReference>
<accession>A0A7X0VTZ9</accession>
<name>A0A7X0VTZ9_9BACL</name>
<sequence length="776" mass="86298">MKFSDGYWMTKEGYEVLSPYEIHDVHVGTNAITVFATHRHLETRGNTLNEPLMTMEFSSPTADVIRAKFYHHKGRKRQSPSSFPLLTEGDASVSIENNAEYVRLTSGDTAVTITKIHPVKIAYTYKGRPLTGSGTRQTAYVKAADGNHHFREQLNLGVGETVYGLGERFSAFVKNGQVVDIWNQDGGTASEQAYKNIPFYITNRGYGVFVNHPELVSFEVASEKVSKTQFSVAGEMLEYFLIGGGSMKNVLANYTSLTGKPALPPAWSFGLWLTTSFTTNYDEATVNSFIDGMAQRDIPLAVFHFDCFWMKEYQWCDFEWDERVFPDPKGMLARLKEKGLHICVWINPYIAQRSPLFDEGMEGGYLLKRPDGSVWQWDLWQYGMGLVDFTNPDACKWYGDKLRALVDMGVDSFKTDFGERIPTDVAYFDGSDPMQMHNYYTQLYNKVVFEVLEEKRGKGEAALFARSATAGGQQFPVHWGGDCEATYESMAESLRGGLSLGLSGFGFWSHDIGGFEQSATPDLYKRWVAFGLLSSHSRLHGSTSYRVPWLFDEEAVDVLRFFTKLKLGLMPYLFSQAVQSAKLGLPMMRAMVLEYGEDPTADYLDRQYMLGDSLLVAPIFNPDGASSYYLPKGNWTHFLTGEKVSGGSWRNETHDYLSLPLYARENSLIAVGSVDNRPDYEYADGATFHLFELQDGASARADVYDPQGKLKLTVTASRTGGAIEVAAEGEGASSGWRLLLRGIGEVASVDGGSSAADAQGTVVVPASGATRLTIRL</sequence>
<dbReference type="SUPFAM" id="SSF51445">
    <property type="entry name" value="(Trans)glycosidases"/>
    <property type="match status" value="1"/>
</dbReference>
<dbReference type="RefSeq" id="WP_185128156.1">
    <property type="nucleotide sequence ID" value="NZ_JACJVO010000007.1"/>
</dbReference>
<dbReference type="InterPro" id="IPR011013">
    <property type="entry name" value="Gal_mutarotase_sf_dom"/>
</dbReference>
<dbReference type="InterPro" id="IPR050985">
    <property type="entry name" value="Alpha-glycosidase_related"/>
</dbReference>
<dbReference type="Pfam" id="PF01055">
    <property type="entry name" value="Glyco_hydro_31_2nd"/>
    <property type="match status" value="1"/>
</dbReference>
<dbReference type="CDD" id="cd06593">
    <property type="entry name" value="GH31_xylosidase_YicI"/>
    <property type="match status" value="1"/>
</dbReference>
<feature type="domain" description="Glycoside hydrolase family 31 TIM barrel" evidence="7">
    <location>
        <begin position="261"/>
        <end position="575"/>
    </location>
</feature>
<dbReference type="EC" id="3.2.1.177" evidence="5"/>
<dbReference type="Gene3D" id="3.20.20.80">
    <property type="entry name" value="Glycosidases"/>
    <property type="match status" value="1"/>
</dbReference>
<gene>
    <name evidence="10" type="primary">yicI</name>
    <name evidence="10" type="ORF">H7C18_06225</name>
</gene>
<evidence type="ECO:0000259" key="7">
    <source>
        <dbReference type="Pfam" id="PF01055"/>
    </source>
</evidence>
<feature type="domain" description="Glycoside hydrolase family 31 N-terminal" evidence="8">
    <location>
        <begin position="55"/>
        <end position="218"/>
    </location>
</feature>
<dbReference type="PANTHER" id="PTHR43053">
    <property type="entry name" value="GLYCOSIDASE FAMILY 31"/>
    <property type="match status" value="1"/>
</dbReference>
<proteinExistence type="inferred from homology"/>
<evidence type="ECO:0000256" key="5">
    <source>
        <dbReference type="ARBA" id="ARBA00066962"/>
    </source>
</evidence>
<comment type="catalytic activity">
    <reaction evidence="4">
        <text>Hydrolysis of terminal, non-reducing alpha-D-xylose residues with release of alpha-D-xylose.</text>
        <dbReference type="EC" id="3.2.1.177"/>
    </reaction>
</comment>
<dbReference type="NCBIfam" id="NF007940">
    <property type="entry name" value="PRK10658.1"/>
    <property type="match status" value="1"/>
</dbReference>
<evidence type="ECO:0000256" key="4">
    <source>
        <dbReference type="ARBA" id="ARBA00052064"/>
    </source>
</evidence>
<dbReference type="SUPFAM" id="SSF74650">
    <property type="entry name" value="Galactose mutarotase-like"/>
    <property type="match status" value="1"/>
</dbReference>
<evidence type="ECO:0000256" key="1">
    <source>
        <dbReference type="ARBA" id="ARBA00007806"/>
    </source>
</evidence>
<evidence type="ECO:0000256" key="6">
    <source>
        <dbReference type="RuleBase" id="RU361185"/>
    </source>
</evidence>
<dbReference type="Gene3D" id="2.60.40.1760">
    <property type="entry name" value="glycosyl hydrolase (family 31)"/>
    <property type="match status" value="1"/>
</dbReference>
<keyword evidence="3 6" id="KW-0326">Glycosidase</keyword>
<dbReference type="InterPro" id="IPR000322">
    <property type="entry name" value="Glyco_hydro_31_TIM"/>
</dbReference>
<dbReference type="GO" id="GO:0030246">
    <property type="term" value="F:carbohydrate binding"/>
    <property type="evidence" value="ECO:0007669"/>
    <property type="project" value="InterPro"/>
</dbReference>